<dbReference type="AlphaFoldDB" id="A0A0E9SLK1"/>
<organism evidence="1">
    <name type="scientific">Anguilla anguilla</name>
    <name type="common">European freshwater eel</name>
    <name type="synonym">Muraena anguilla</name>
    <dbReference type="NCBI Taxonomy" id="7936"/>
    <lineage>
        <taxon>Eukaryota</taxon>
        <taxon>Metazoa</taxon>
        <taxon>Chordata</taxon>
        <taxon>Craniata</taxon>
        <taxon>Vertebrata</taxon>
        <taxon>Euteleostomi</taxon>
        <taxon>Actinopterygii</taxon>
        <taxon>Neopterygii</taxon>
        <taxon>Teleostei</taxon>
        <taxon>Anguilliformes</taxon>
        <taxon>Anguillidae</taxon>
        <taxon>Anguilla</taxon>
    </lineage>
</organism>
<evidence type="ECO:0000313" key="1">
    <source>
        <dbReference type="EMBL" id="JAH41550.1"/>
    </source>
</evidence>
<sequence>MMLYDDMRQNKHLGFPGLTKGISGGGSELQV</sequence>
<proteinExistence type="predicted"/>
<accession>A0A0E9SLK1</accession>
<protein>
    <submittedName>
        <fullName evidence="1">Uncharacterized protein</fullName>
    </submittedName>
</protein>
<reference evidence="1" key="1">
    <citation type="submission" date="2014-11" db="EMBL/GenBank/DDBJ databases">
        <authorList>
            <person name="Amaro Gonzalez C."/>
        </authorList>
    </citation>
    <scope>NUCLEOTIDE SEQUENCE</scope>
</reference>
<reference evidence="1" key="2">
    <citation type="journal article" date="2015" name="Fish Shellfish Immunol.">
        <title>Early steps in the European eel (Anguilla anguilla)-Vibrio vulnificus interaction in the gills: Role of the RtxA13 toxin.</title>
        <authorList>
            <person name="Callol A."/>
            <person name="Pajuelo D."/>
            <person name="Ebbesson L."/>
            <person name="Teles M."/>
            <person name="MacKenzie S."/>
            <person name="Amaro C."/>
        </authorList>
    </citation>
    <scope>NUCLEOTIDE SEQUENCE</scope>
</reference>
<dbReference type="EMBL" id="GBXM01067027">
    <property type="protein sequence ID" value="JAH41550.1"/>
    <property type="molecule type" value="Transcribed_RNA"/>
</dbReference>
<name>A0A0E9SLK1_ANGAN</name>